<dbReference type="InterPro" id="IPR003656">
    <property type="entry name" value="Znf_BED"/>
</dbReference>
<evidence type="ECO:0000256" key="2">
    <source>
        <dbReference type="ARBA" id="ARBA00022771"/>
    </source>
</evidence>
<dbReference type="SMART" id="SM00547">
    <property type="entry name" value="ZnF_RBZ"/>
    <property type="match status" value="1"/>
</dbReference>
<dbReference type="PANTHER" id="PTHR46481:SF8">
    <property type="entry name" value="ZINC FINGER BED DOMAIN-CONTAINING PROTEIN RICESLEEPER 1-LIKE"/>
    <property type="match status" value="1"/>
</dbReference>
<dbReference type="InterPro" id="IPR036236">
    <property type="entry name" value="Znf_C2H2_sf"/>
</dbReference>
<gene>
    <name evidence="12" type="ORF">LWI29_034776</name>
</gene>
<keyword evidence="5" id="KW-0238">DNA-binding</keyword>
<evidence type="ECO:0000256" key="4">
    <source>
        <dbReference type="ARBA" id="ARBA00023015"/>
    </source>
</evidence>
<dbReference type="GO" id="GO:0008270">
    <property type="term" value="F:zinc ion binding"/>
    <property type="evidence" value="ECO:0007669"/>
    <property type="project" value="UniProtKB-KW"/>
</dbReference>
<evidence type="ECO:0000259" key="9">
    <source>
        <dbReference type="PROSITE" id="PS50199"/>
    </source>
</evidence>
<keyword evidence="13" id="KW-1185">Reference proteome</keyword>
<dbReference type="InterPro" id="IPR001876">
    <property type="entry name" value="Znf_RanBP2"/>
</dbReference>
<dbReference type="PROSITE" id="PS01358">
    <property type="entry name" value="ZF_RANBP2_1"/>
    <property type="match status" value="1"/>
</dbReference>
<reference evidence="12" key="2">
    <citation type="submission" date="2023-06" db="EMBL/GenBank/DDBJ databases">
        <authorList>
            <person name="Swenson N.G."/>
            <person name="Wegrzyn J.L."/>
            <person name="Mcevoy S.L."/>
        </authorList>
    </citation>
    <scope>NUCLEOTIDE SEQUENCE</scope>
    <source>
        <strain evidence="12">NS2018</strain>
        <tissue evidence="12">Leaf</tissue>
    </source>
</reference>
<evidence type="ECO:0000313" key="12">
    <source>
        <dbReference type="EMBL" id="KAK0598448.1"/>
    </source>
</evidence>
<feature type="compositionally biased region" description="Polar residues" evidence="8">
    <location>
        <begin position="217"/>
        <end position="236"/>
    </location>
</feature>
<dbReference type="GO" id="GO:0003677">
    <property type="term" value="F:DNA binding"/>
    <property type="evidence" value="ECO:0007669"/>
    <property type="project" value="UniProtKB-KW"/>
</dbReference>
<evidence type="ECO:0000256" key="1">
    <source>
        <dbReference type="ARBA" id="ARBA00022723"/>
    </source>
</evidence>
<dbReference type="AlphaFoldDB" id="A0AA39SW27"/>
<dbReference type="Pfam" id="PF00641">
    <property type="entry name" value="Zn_ribbon_RanBP"/>
    <property type="match status" value="1"/>
</dbReference>
<evidence type="ECO:0000256" key="6">
    <source>
        <dbReference type="ARBA" id="ARBA00023163"/>
    </source>
</evidence>
<dbReference type="SUPFAM" id="SSF140996">
    <property type="entry name" value="Hermes dimerisation domain"/>
    <property type="match status" value="1"/>
</dbReference>
<keyword evidence="2 7" id="KW-0863">Zinc-finger</keyword>
<dbReference type="PROSITE" id="PS51397">
    <property type="entry name" value="WLM"/>
    <property type="match status" value="1"/>
</dbReference>
<dbReference type="InterPro" id="IPR025525">
    <property type="entry name" value="hAT-like_transposase_RNase-H"/>
</dbReference>
<dbReference type="SUPFAM" id="SSF57667">
    <property type="entry name" value="beta-beta-alpha zinc fingers"/>
    <property type="match status" value="1"/>
</dbReference>
<keyword evidence="3" id="KW-0862">Zinc</keyword>
<feature type="region of interest" description="Disordered" evidence="8">
    <location>
        <begin position="217"/>
        <end position="242"/>
    </location>
</feature>
<keyword evidence="4" id="KW-0805">Transcription regulation</keyword>
<evidence type="ECO:0000256" key="7">
    <source>
        <dbReference type="PROSITE-ProRule" id="PRU00322"/>
    </source>
</evidence>
<dbReference type="InterPro" id="IPR036443">
    <property type="entry name" value="Znf_RanBP2_sf"/>
</dbReference>
<dbReference type="InterPro" id="IPR012337">
    <property type="entry name" value="RNaseH-like_sf"/>
</dbReference>
<dbReference type="Proteomes" id="UP001168877">
    <property type="component" value="Unassembled WGS sequence"/>
</dbReference>
<dbReference type="Pfam" id="PF08325">
    <property type="entry name" value="WLM"/>
    <property type="match status" value="1"/>
</dbReference>
<dbReference type="PROSITE" id="PS50199">
    <property type="entry name" value="ZF_RANBP2_2"/>
    <property type="match status" value="1"/>
</dbReference>
<feature type="domain" description="WLM" evidence="11">
    <location>
        <begin position="1"/>
        <end position="203"/>
    </location>
</feature>
<dbReference type="Gene3D" id="2.30.30.380">
    <property type="entry name" value="Zn-finger domain of Sec23/24"/>
    <property type="match status" value="1"/>
</dbReference>
<dbReference type="InterPro" id="IPR013536">
    <property type="entry name" value="WLM_dom"/>
</dbReference>
<comment type="caution">
    <text evidence="12">The sequence shown here is derived from an EMBL/GenBank/DDBJ whole genome shotgun (WGS) entry which is preliminary data.</text>
</comment>
<evidence type="ECO:0000256" key="8">
    <source>
        <dbReference type="SAM" id="MobiDB-lite"/>
    </source>
</evidence>
<dbReference type="SUPFAM" id="SSF90209">
    <property type="entry name" value="Ran binding protein zinc finger-like"/>
    <property type="match status" value="1"/>
</dbReference>
<accession>A0AA39SW27</accession>
<proteinExistence type="predicted"/>
<protein>
    <submittedName>
        <fullName evidence="12">Uncharacterized protein</fullName>
    </submittedName>
</protein>
<keyword evidence="1" id="KW-0479">Metal-binding</keyword>
<dbReference type="Pfam" id="PF02892">
    <property type="entry name" value="zf-BED"/>
    <property type="match status" value="1"/>
</dbReference>
<dbReference type="PROSITE" id="PS50808">
    <property type="entry name" value="ZF_BED"/>
    <property type="match status" value="1"/>
</dbReference>
<dbReference type="Pfam" id="PF14372">
    <property type="entry name" value="hAT-like_RNase-H"/>
    <property type="match status" value="1"/>
</dbReference>
<sequence length="793" mass="90965">MDLNDLNKVWEIKPLKKIGEEDARKILERVAKQVQPIMRKHNWKVKILSEFCPANPSLLGLNIGGGAEVRLRVRRPNSEWDFFPYEQILGTMLHELCHNEYGPHNADFYNLLDEIRKECDELMAKGITGTGKGFDLPGRRVGGFSCQQPLSSLRQSALAAAENRARHGSLLPSGPNRIGGDTDIKAALSPIQAAAMSAERRLHDSLWCGSKTLNSETDVQEQIGSSTGPSQKSSLESGPDQEVEDVGLMWQCKTCTLLNKKLALVCEACGSQKHKSVAKLKMTTPFYHQKGVTPSNTSEPPTIEDTFTHDSIPHDVDILDDESEDLDKGGKNSSWAWDHFIQLSSDPKKPKSKCRHCGKEYACGKKKNETTNMLNHLRYRCSKFVFKWDSKQKQLVMQPKTNEDDGKLIATSYNEEKCREALTRFVLLDEVPFKTIEGKGFKYMLGVFEPRFHVPCRTTIARDVLQVYVDEKQKLKDFFVRNQQKVCLTTDTWTSIQNINYMCLTAHFVDSNWKLQKKILNFCPIANHKGDTIGKALETCLKSWGIERVFTVTVDNASSNNDAILYLSKIVNSWNGAIMNGDHMHLRCSAHILNLIVTEGLKNYHESISKIRNVVRYVRGSPARLQKFKSCAEREKISSKKLLDVPTRWNSTYSMLKSTEKFQKAFERLEDHNTQYFREFCLGKDKGAPTSLDWEYARFIKFLKVFFYATLKFSGSLFVTSSTFLRQLCMVHSQLKNWCDSKDIFLKHMVENMRKKYDKYWESYQVINHFLFVAVLLDPRHKQRLLRYCFTLL</sequence>
<reference evidence="12" key="1">
    <citation type="journal article" date="2022" name="Plant J.">
        <title>Strategies of tolerance reflected in two North American maple genomes.</title>
        <authorList>
            <person name="McEvoy S.L."/>
            <person name="Sezen U.U."/>
            <person name="Trouern-Trend A."/>
            <person name="McMahon S.M."/>
            <person name="Schaberg P.G."/>
            <person name="Yang J."/>
            <person name="Wegrzyn J.L."/>
            <person name="Swenson N.G."/>
        </authorList>
    </citation>
    <scope>NUCLEOTIDE SEQUENCE</scope>
    <source>
        <strain evidence="12">NS2018</strain>
    </source>
</reference>
<dbReference type="SUPFAM" id="SSF53098">
    <property type="entry name" value="Ribonuclease H-like"/>
    <property type="match status" value="1"/>
</dbReference>
<dbReference type="EMBL" id="JAUESC010000004">
    <property type="protein sequence ID" value="KAK0598448.1"/>
    <property type="molecule type" value="Genomic_DNA"/>
</dbReference>
<evidence type="ECO:0000259" key="11">
    <source>
        <dbReference type="PROSITE" id="PS51397"/>
    </source>
</evidence>
<dbReference type="InterPro" id="IPR052035">
    <property type="entry name" value="ZnF_BED_domain_contain"/>
</dbReference>
<evidence type="ECO:0000259" key="10">
    <source>
        <dbReference type="PROSITE" id="PS50808"/>
    </source>
</evidence>
<evidence type="ECO:0000256" key="3">
    <source>
        <dbReference type="ARBA" id="ARBA00022833"/>
    </source>
</evidence>
<dbReference type="PANTHER" id="PTHR46481">
    <property type="entry name" value="ZINC FINGER BED DOMAIN-CONTAINING PROTEIN 4"/>
    <property type="match status" value="1"/>
</dbReference>
<evidence type="ECO:0000313" key="13">
    <source>
        <dbReference type="Proteomes" id="UP001168877"/>
    </source>
</evidence>
<keyword evidence="6" id="KW-0804">Transcription</keyword>
<feature type="domain" description="RanBP2-type" evidence="9">
    <location>
        <begin position="245"/>
        <end position="275"/>
    </location>
</feature>
<evidence type="ECO:0000256" key="5">
    <source>
        <dbReference type="ARBA" id="ARBA00023125"/>
    </source>
</evidence>
<name>A0AA39SW27_ACESA</name>
<organism evidence="12 13">
    <name type="scientific">Acer saccharum</name>
    <name type="common">Sugar maple</name>
    <dbReference type="NCBI Taxonomy" id="4024"/>
    <lineage>
        <taxon>Eukaryota</taxon>
        <taxon>Viridiplantae</taxon>
        <taxon>Streptophyta</taxon>
        <taxon>Embryophyta</taxon>
        <taxon>Tracheophyta</taxon>
        <taxon>Spermatophyta</taxon>
        <taxon>Magnoliopsida</taxon>
        <taxon>eudicotyledons</taxon>
        <taxon>Gunneridae</taxon>
        <taxon>Pentapetalae</taxon>
        <taxon>rosids</taxon>
        <taxon>malvids</taxon>
        <taxon>Sapindales</taxon>
        <taxon>Sapindaceae</taxon>
        <taxon>Hippocastanoideae</taxon>
        <taxon>Acereae</taxon>
        <taxon>Acer</taxon>
    </lineage>
</organism>
<dbReference type="SMART" id="SM00614">
    <property type="entry name" value="ZnF_BED"/>
    <property type="match status" value="1"/>
</dbReference>
<feature type="domain" description="BED-type" evidence="10">
    <location>
        <begin position="331"/>
        <end position="388"/>
    </location>
</feature>